<sequence>MTNNHQWRKAIVFLLFFFILLVIFGLILKQQTNKFLDTGVGASSDISEVDLYIADKHFVIPKNYIWSKTDWGGGIRTGVNLHTVLPNMEGYSKDNKKAFMPGSNDMISFQVRAKGLPKLNPPVNMTMKQFYTDSVIYNGNVIKEVELKNGLIRQFISDARLVKDSEINKPYDLHKDYEIYRGKDEEHFYWVRCDPDASVLYPSCQTILFYSSHILVRYTFSKKNLSKWKVIEKKIVRLISAFDTSNRQGN</sequence>
<dbReference type="Proteomes" id="UP000003544">
    <property type="component" value="Unassembled WGS sequence"/>
</dbReference>
<proteinExistence type="predicted"/>
<organism evidence="1 2">
    <name type="scientific">Methylophaga aminisulfidivorans MP</name>
    <dbReference type="NCBI Taxonomy" id="1026882"/>
    <lineage>
        <taxon>Bacteria</taxon>
        <taxon>Pseudomonadati</taxon>
        <taxon>Pseudomonadota</taxon>
        <taxon>Gammaproteobacteria</taxon>
        <taxon>Thiotrichales</taxon>
        <taxon>Piscirickettsiaceae</taxon>
        <taxon>Methylophaga</taxon>
    </lineage>
</organism>
<gene>
    <name evidence="1" type="ORF">MAMP_02738</name>
</gene>
<dbReference type="EMBL" id="AFIG01000001">
    <property type="protein sequence ID" value="EGL55744.1"/>
    <property type="molecule type" value="Genomic_DNA"/>
</dbReference>
<keyword evidence="2" id="KW-1185">Reference proteome</keyword>
<comment type="caution">
    <text evidence="1">The sequence shown here is derived from an EMBL/GenBank/DDBJ whole genome shotgun (WGS) entry which is preliminary data.</text>
</comment>
<evidence type="ECO:0000313" key="1">
    <source>
        <dbReference type="EMBL" id="EGL55744.1"/>
    </source>
</evidence>
<evidence type="ECO:0000313" key="2">
    <source>
        <dbReference type="Proteomes" id="UP000003544"/>
    </source>
</evidence>
<dbReference type="STRING" id="1026882.MAMP_02738"/>
<dbReference type="OrthoDB" id="7959514at2"/>
<reference evidence="1 2" key="1">
    <citation type="journal article" date="2011" name="J. Bacteriol.">
        <title>Draft genome sequence of Methylophaga aminisulfidivorans MP T.</title>
        <authorList>
            <person name="Han G.H."/>
            <person name="Kim W."/>
            <person name="Chun J."/>
            <person name="Kim S.W."/>
        </authorList>
    </citation>
    <scope>NUCLEOTIDE SEQUENCE [LARGE SCALE GENOMIC DNA]</scope>
    <source>
        <strain evidence="2">MP(T)</strain>
    </source>
</reference>
<dbReference type="RefSeq" id="WP_007145630.1">
    <property type="nucleotide sequence ID" value="NZ_AFIG01000001.1"/>
</dbReference>
<dbReference type="AlphaFoldDB" id="F5SW23"/>
<name>F5SW23_9GAMM</name>
<accession>F5SW23</accession>
<protein>
    <submittedName>
        <fullName evidence="1">Uncharacterized protein</fullName>
    </submittedName>
</protein>